<proteinExistence type="predicted"/>
<feature type="transmembrane region" description="Helical" evidence="1">
    <location>
        <begin position="103"/>
        <end position="120"/>
    </location>
</feature>
<dbReference type="Pfam" id="PF09835">
    <property type="entry name" value="DUF2062"/>
    <property type="match status" value="1"/>
</dbReference>
<gene>
    <name evidence="3" type="ORF">CUN60_07895</name>
</gene>
<keyword evidence="4" id="KW-1185">Reference proteome</keyword>
<evidence type="ECO:0000313" key="4">
    <source>
        <dbReference type="Proteomes" id="UP000236655"/>
    </source>
</evidence>
<keyword evidence="1" id="KW-0812">Transmembrane</keyword>
<dbReference type="PANTHER" id="PTHR40547">
    <property type="entry name" value="SLL0298 PROTEIN"/>
    <property type="match status" value="1"/>
</dbReference>
<keyword evidence="1" id="KW-1133">Transmembrane helix</keyword>
<dbReference type="AlphaFoldDB" id="A0A2I7N6Y8"/>
<dbReference type="Proteomes" id="UP000236655">
    <property type="component" value="Chromosome"/>
</dbReference>
<keyword evidence="1" id="KW-0472">Membrane</keyword>
<name>A0A2I7N6Y8_9NEIS</name>
<reference evidence="4" key="1">
    <citation type="submission" date="2017-11" db="EMBL/GenBank/DDBJ databases">
        <authorList>
            <person name="Chan K.G."/>
            <person name="Lee L.S."/>
        </authorList>
    </citation>
    <scope>NUCLEOTIDE SEQUENCE [LARGE SCALE GENOMIC DNA]</scope>
    <source>
        <strain evidence="4">DSM 100970</strain>
    </source>
</reference>
<protein>
    <submittedName>
        <fullName evidence="3">DUF2062 domain-containing protein</fullName>
    </submittedName>
</protein>
<organism evidence="3 4">
    <name type="scientific">Aquella oligotrophica</name>
    <dbReference type="NCBI Taxonomy" id="2067065"/>
    <lineage>
        <taxon>Bacteria</taxon>
        <taxon>Pseudomonadati</taxon>
        <taxon>Pseudomonadota</taxon>
        <taxon>Betaproteobacteria</taxon>
        <taxon>Neisseriales</taxon>
        <taxon>Neisseriaceae</taxon>
        <taxon>Aquella</taxon>
    </lineage>
</organism>
<feature type="domain" description="DUF2062" evidence="2">
    <location>
        <begin position="43"/>
        <end position="167"/>
    </location>
</feature>
<dbReference type="EMBL" id="CP024847">
    <property type="protein sequence ID" value="AUR52219.1"/>
    <property type="molecule type" value="Genomic_DNA"/>
</dbReference>
<evidence type="ECO:0000313" key="3">
    <source>
        <dbReference type="EMBL" id="AUR52219.1"/>
    </source>
</evidence>
<evidence type="ECO:0000259" key="2">
    <source>
        <dbReference type="Pfam" id="PF09835"/>
    </source>
</evidence>
<dbReference type="InterPro" id="IPR018639">
    <property type="entry name" value="DUF2062"/>
</dbReference>
<accession>A0A2I7N6Y8</accession>
<sequence>MQDSKNIIWRYGLVARKLKKYIPTREYVENHKCFGFIKHKLEDKPYLWDFQRWQVVKATWIGVFWAMLPMPFQMLPAALFAILFRANILVAIAWVWVSNPFTMLPILYCSYYLGCHVLGIEFSTNMISANFHHIFANWHLLLLPLIVGSILFGIICSILVAAIVWFIYGLKGKQF</sequence>
<evidence type="ECO:0000256" key="1">
    <source>
        <dbReference type="SAM" id="Phobius"/>
    </source>
</evidence>
<feature type="transmembrane region" description="Helical" evidence="1">
    <location>
        <begin position="141"/>
        <end position="168"/>
    </location>
</feature>
<dbReference type="PANTHER" id="PTHR40547:SF1">
    <property type="entry name" value="SLL0298 PROTEIN"/>
    <property type="match status" value="1"/>
</dbReference>
<dbReference type="KEGG" id="nba:CUN60_07895"/>